<evidence type="ECO:0000313" key="1">
    <source>
        <dbReference type="EMBL" id="CAA3022900.1"/>
    </source>
</evidence>
<comment type="caution">
    <text evidence="1">The sequence shown here is derived from an EMBL/GenBank/DDBJ whole genome shotgun (WGS) entry which is preliminary data.</text>
</comment>
<proteinExistence type="predicted"/>
<evidence type="ECO:0000313" key="2">
    <source>
        <dbReference type="Proteomes" id="UP000594638"/>
    </source>
</evidence>
<gene>
    <name evidence="1" type="ORF">OLEA9_A070350</name>
</gene>
<sequence length="117" mass="13137">MPAEATDLSEAPDEKAPKKVVWNFELIDIPRPQRPNSYPSSALEISIPLCNVRAIIPSEIPAYKTEFAEFGGLIDFGSLPFRFETLDPSDMLGNKSVVECEKFARGNGYLQQFVIEW</sequence>
<dbReference type="EMBL" id="CACTIH010009079">
    <property type="protein sequence ID" value="CAA3022900.1"/>
    <property type="molecule type" value="Genomic_DNA"/>
</dbReference>
<dbReference type="Proteomes" id="UP000594638">
    <property type="component" value="Unassembled WGS sequence"/>
</dbReference>
<name>A0A8S0UYG6_OLEEU</name>
<dbReference type="Gramene" id="OE9A070350T1">
    <property type="protein sequence ID" value="OE9A070350C1"/>
    <property type="gene ID" value="OE9A070350"/>
</dbReference>
<protein>
    <submittedName>
        <fullName evidence="1">Uncharacterized protein</fullName>
    </submittedName>
</protein>
<dbReference type="AlphaFoldDB" id="A0A8S0UYG6"/>
<accession>A0A8S0UYG6</accession>
<organism evidence="1 2">
    <name type="scientific">Olea europaea subsp. europaea</name>
    <dbReference type="NCBI Taxonomy" id="158383"/>
    <lineage>
        <taxon>Eukaryota</taxon>
        <taxon>Viridiplantae</taxon>
        <taxon>Streptophyta</taxon>
        <taxon>Embryophyta</taxon>
        <taxon>Tracheophyta</taxon>
        <taxon>Spermatophyta</taxon>
        <taxon>Magnoliopsida</taxon>
        <taxon>eudicotyledons</taxon>
        <taxon>Gunneridae</taxon>
        <taxon>Pentapetalae</taxon>
        <taxon>asterids</taxon>
        <taxon>lamiids</taxon>
        <taxon>Lamiales</taxon>
        <taxon>Oleaceae</taxon>
        <taxon>Oleeae</taxon>
        <taxon>Olea</taxon>
    </lineage>
</organism>
<keyword evidence="2" id="KW-1185">Reference proteome</keyword>
<reference evidence="1 2" key="1">
    <citation type="submission" date="2019-12" db="EMBL/GenBank/DDBJ databases">
        <authorList>
            <person name="Alioto T."/>
            <person name="Alioto T."/>
            <person name="Gomez Garrido J."/>
        </authorList>
    </citation>
    <scope>NUCLEOTIDE SEQUENCE [LARGE SCALE GENOMIC DNA]</scope>
</reference>